<dbReference type="Gene3D" id="1.25.40.20">
    <property type="entry name" value="Ankyrin repeat-containing domain"/>
    <property type="match status" value="1"/>
</dbReference>
<evidence type="ECO:0000259" key="4">
    <source>
        <dbReference type="PROSITE" id="PS50097"/>
    </source>
</evidence>
<feature type="compositionally biased region" description="Polar residues" evidence="3">
    <location>
        <begin position="1445"/>
        <end position="1454"/>
    </location>
</feature>
<feature type="compositionally biased region" description="Polar residues" evidence="3">
    <location>
        <begin position="1396"/>
        <end position="1409"/>
    </location>
</feature>
<feature type="compositionally biased region" description="Acidic residues" evidence="3">
    <location>
        <begin position="206"/>
        <end position="218"/>
    </location>
</feature>
<feature type="repeat" description="RCC1" evidence="2">
    <location>
        <begin position="340"/>
        <end position="393"/>
    </location>
</feature>
<dbReference type="InterPro" id="IPR002110">
    <property type="entry name" value="Ankyrin_rpt"/>
</dbReference>
<comment type="caution">
    <text evidence="5">The sequence shown here is derived from an EMBL/GenBank/DDBJ whole genome shotgun (WGS) entry which is preliminary data.</text>
</comment>
<feature type="compositionally biased region" description="Pro residues" evidence="3">
    <location>
        <begin position="1412"/>
        <end position="1421"/>
    </location>
</feature>
<proteinExistence type="predicted"/>
<evidence type="ECO:0000256" key="2">
    <source>
        <dbReference type="PROSITE-ProRule" id="PRU00235"/>
    </source>
</evidence>
<dbReference type="Pfam" id="PF13540">
    <property type="entry name" value="RCC1_2"/>
    <property type="match status" value="1"/>
</dbReference>
<dbReference type="PROSITE" id="PS50012">
    <property type="entry name" value="RCC1_3"/>
    <property type="match status" value="2"/>
</dbReference>
<feature type="compositionally biased region" description="Basic and acidic residues" evidence="3">
    <location>
        <begin position="1508"/>
        <end position="1518"/>
    </location>
</feature>
<dbReference type="PRINTS" id="PR00633">
    <property type="entry name" value="RCCNDNSATION"/>
</dbReference>
<accession>A0AB34KRR0</accession>
<feature type="compositionally biased region" description="Gly residues" evidence="3">
    <location>
        <begin position="1546"/>
        <end position="1570"/>
    </location>
</feature>
<dbReference type="InterPro" id="IPR000210">
    <property type="entry name" value="BTB/POZ_dom"/>
</dbReference>
<dbReference type="GeneID" id="96006794"/>
<dbReference type="Gene3D" id="2.130.10.30">
    <property type="entry name" value="Regulator of chromosome condensation 1/beta-lactamase-inhibitor protein II"/>
    <property type="match status" value="1"/>
</dbReference>
<dbReference type="SMART" id="SM00248">
    <property type="entry name" value="ANK"/>
    <property type="match status" value="2"/>
</dbReference>
<gene>
    <name evidence="5" type="ORF">WHR41_05351</name>
</gene>
<evidence type="ECO:0000313" key="6">
    <source>
        <dbReference type="Proteomes" id="UP000803884"/>
    </source>
</evidence>
<evidence type="ECO:0000256" key="3">
    <source>
        <dbReference type="SAM" id="MobiDB-lite"/>
    </source>
</evidence>
<dbReference type="PANTHER" id="PTHR22872">
    <property type="entry name" value="BTK-BINDING PROTEIN-RELATED"/>
    <property type="match status" value="1"/>
</dbReference>
<dbReference type="InterPro" id="IPR011333">
    <property type="entry name" value="SKP1/BTB/POZ_sf"/>
</dbReference>
<feature type="compositionally biased region" description="Low complexity" evidence="3">
    <location>
        <begin position="1294"/>
        <end position="1310"/>
    </location>
</feature>
<dbReference type="InterPro" id="IPR051625">
    <property type="entry name" value="Signaling_Regulatory_Domain"/>
</dbReference>
<dbReference type="Pfam" id="PF00651">
    <property type="entry name" value="BTB"/>
    <property type="match status" value="1"/>
</dbReference>
<dbReference type="EMBL" id="JAAQHG020000014">
    <property type="protein sequence ID" value="KAL1586462.1"/>
    <property type="molecule type" value="Genomic_DNA"/>
</dbReference>
<dbReference type="SUPFAM" id="SSF50985">
    <property type="entry name" value="RCC1/BLIP-II"/>
    <property type="match status" value="1"/>
</dbReference>
<feature type="region of interest" description="Disordered" evidence="3">
    <location>
        <begin position="194"/>
        <end position="218"/>
    </location>
</feature>
<feature type="repeat" description="RCC1" evidence="2">
    <location>
        <begin position="394"/>
        <end position="453"/>
    </location>
</feature>
<feature type="compositionally biased region" description="Polar residues" evidence="3">
    <location>
        <begin position="1245"/>
        <end position="1258"/>
    </location>
</feature>
<feature type="compositionally biased region" description="Basic and acidic residues" evidence="3">
    <location>
        <begin position="194"/>
        <end position="205"/>
    </location>
</feature>
<feature type="region of interest" description="Disordered" evidence="3">
    <location>
        <begin position="1146"/>
        <end position="1476"/>
    </location>
</feature>
<dbReference type="SUPFAM" id="SSF48403">
    <property type="entry name" value="Ankyrin repeat"/>
    <property type="match status" value="1"/>
</dbReference>
<reference evidence="5 6" key="1">
    <citation type="journal article" date="2020" name="Microbiol. Resour. Announc.">
        <title>Draft Genome Sequence of a Cladosporium Species Isolated from the Mesophotic Ascidian Didemnum maculosum.</title>
        <authorList>
            <person name="Gioti A."/>
            <person name="Siaperas R."/>
            <person name="Nikolaivits E."/>
            <person name="Le Goff G."/>
            <person name="Ouazzani J."/>
            <person name="Kotoulas G."/>
            <person name="Topakas E."/>
        </authorList>
    </citation>
    <scope>NUCLEOTIDE SEQUENCE [LARGE SCALE GENOMIC DNA]</scope>
    <source>
        <strain evidence="5 6">TM138-S3</strain>
    </source>
</reference>
<dbReference type="CDD" id="cd18186">
    <property type="entry name" value="BTB_POZ_ZBTB_KLHL-like"/>
    <property type="match status" value="1"/>
</dbReference>
<evidence type="ECO:0000313" key="5">
    <source>
        <dbReference type="EMBL" id="KAL1586462.1"/>
    </source>
</evidence>
<evidence type="ECO:0000256" key="1">
    <source>
        <dbReference type="ARBA" id="ARBA00022737"/>
    </source>
</evidence>
<name>A0AB34KRR0_9PEZI</name>
<dbReference type="PANTHER" id="PTHR22872:SF2">
    <property type="entry name" value="INHIBITOR OF BRUTON TYROSINE KINASE"/>
    <property type="match status" value="1"/>
</dbReference>
<dbReference type="InterPro" id="IPR000408">
    <property type="entry name" value="Reg_chr_condens"/>
</dbReference>
<dbReference type="SUPFAM" id="SSF54695">
    <property type="entry name" value="POZ domain"/>
    <property type="match status" value="1"/>
</dbReference>
<dbReference type="Pfam" id="PF12796">
    <property type="entry name" value="Ank_2"/>
    <property type="match status" value="1"/>
</dbReference>
<feature type="compositionally biased region" description="Low complexity" evidence="3">
    <location>
        <begin position="1340"/>
        <end position="1351"/>
    </location>
</feature>
<organism evidence="5 6">
    <name type="scientific">Cladosporium halotolerans</name>
    <dbReference type="NCBI Taxonomy" id="1052096"/>
    <lineage>
        <taxon>Eukaryota</taxon>
        <taxon>Fungi</taxon>
        <taxon>Dikarya</taxon>
        <taxon>Ascomycota</taxon>
        <taxon>Pezizomycotina</taxon>
        <taxon>Dothideomycetes</taxon>
        <taxon>Dothideomycetidae</taxon>
        <taxon>Cladosporiales</taxon>
        <taxon>Cladosporiaceae</taxon>
        <taxon>Cladosporium</taxon>
    </lineage>
</organism>
<dbReference type="InterPro" id="IPR009091">
    <property type="entry name" value="RCC1/BLIP-II"/>
</dbReference>
<dbReference type="RefSeq" id="XP_069229567.1">
    <property type="nucleotide sequence ID" value="XM_069373956.1"/>
</dbReference>
<feature type="domain" description="BTB" evidence="4">
    <location>
        <begin position="919"/>
        <end position="987"/>
    </location>
</feature>
<dbReference type="Gene3D" id="3.30.710.10">
    <property type="entry name" value="Potassium Channel Kv1.1, Chain A"/>
    <property type="match status" value="1"/>
</dbReference>
<dbReference type="Proteomes" id="UP000803884">
    <property type="component" value="Unassembled WGS sequence"/>
</dbReference>
<feature type="compositionally biased region" description="Polar residues" evidence="3">
    <location>
        <begin position="1356"/>
        <end position="1375"/>
    </location>
</feature>
<dbReference type="PROSITE" id="PS50097">
    <property type="entry name" value="BTB"/>
    <property type="match status" value="1"/>
</dbReference>
<sequence length="1580" mass="172812">MSSHLWKAYYEDDVDSFRHLLEASIANARQIGVRGGGNGINFSVGSPGGLSTSPTMLAKTRKSSGFGSSGAGNSGITFTKADINFRDASGLTILHHAASSSDENAVAFAAALVEHPLIDLYVQDYENNWTALHRAFYFGNISIARMILERDVGNALGQTTGHVQQTVGLVKIKDREGHGPFDLYAATIKDRTLRPETSDQIHEEADGSDEEDGRMDADDDDEYKRYHNVAYTQVNGDEVYTFGSNRNVSLGFGDEDDRQFPERIVLRRPEHLLRRFYREHLKQQDKTLSAHDATHESQVRLAKSTPVEKIPWIVRTKPLIIQDVLMAKLHTAVLTTDPESNLYMCGHGQGGRLGVGDERTRYNFVCVEGGALAGKKIATVALGQNHTLAISTDGEIYSWGNNGFGQLGYSLPKTRNDEDPISTVPQQIFGPLKRESIAGIASSRIHSVAFTGASLFTFGKNEGQLGIVDSDARSLEIQVTPRKVAASLFTSPIASVSAVDKATVCLLENHDVYVFANFGYAKVSFPLEGFSNHFLKQSFLVTTYDTAPNRIVKVTSGGDTVCALSSRGEIFTLSVAHRGGNQASSTTNPTKIRGAVSQPVCIWSLKTGNMAARDVGVDADGSILLTTEEGSVWKRTKRAKIKDATASGTGEYKPKDYKFSRIPGLTRVLAVRASAHGAYAAVRRDCDVTKTQIVVEDQTLWKQYLPLFALRPLALRLEQAEMNAEDRPRFWQGNRKPDEMQTLRRAILESKDLEKDLADICERAMNDSAAKYDAVLATSSSELRIPVHRFLLTGRSKVLRRGLSDVTEQGQVWAIPDAASVEIDGEGRTVLTFQGFDILSLVDLALYLYIDQIIEFWHIRNAQQMSYRYRQVRTELMKLSAKLELVKLEPAVRQMIEPRACMDMDFESAYKDSSFFQDTDLIVQLEDGEVRAHSVPLCTRCPFFEGLFMGRAGGRWLAGRDEEDVTVDLSHITMDTFNLVLRHIYADTGAELFDGITSTDLDEFLDVVLDVLSAANELMLERLSQICQSVIGRYVNARNVCWLLNAISPSSVHEFKHASLEYLCLSLEAMLQGHHLNELDEDLLEELDEVVQANQLACMPFAKSGRAEEDLHERHPELAAILERNRKAKVDSVRLRSKYQDVDFFAPGSVGDDGTHSPSQKPRRGSAIASKADDDRPSLKAKASSKDMMFSMDEEMSSSYRSPGPSPAIKPMSTPKLDSIPAGSPADEGWLDSRGKAIASPVLRPQQSSIPGSMTPRTPKSPLLNGRTPPSGGVPWTATPLAGSSKTGLKDIMAQASSSRTSSLSQGLASQKAAAEKPSASPFSLPAPKLSQKERKKMLQQQQAASAQSAARLNESKLNSSTARGSPWQTVSAQKVPSLKDVIDTQSSAPPPPTHRASTPHLTMRQTVANPKPAPPPPQAQPKPIIASPSARHSLPENHAPRPIAQSTSNSKPIPQSIRHSPAPAEPSLQLSIDDIVAQERRQKELLQEAVAKRDLGEIQAEQEFQEWWERESRRVQEEEMGGGSGRRDSAKGGAGRKGQGRKRGGGGGGGGGRGRGRGGQQAGGRGQSQGRGQAQTQKS</sequence>
<keyword evidence="6" id="KW-1185">Reference proteome</keyword>
<keyword evidence="1" id="KW-0677">Repeat</keyword>
<feature type="compositionally biased region" description="Low complexity" evidence="3">
    <location>
        <begin position="1571"/>
        <end position="1580"/>
    </location>
</feature>
<feature type="region of interest" description="Disordered" evidence="3">
    <location>
        <begin position="1505"/>
        <end position="1580"/>
    </location>
</feature>
<protein>
    <recommendedName>
        <fullName evidence="4">BTB domain-containing protein</fullName>
    </recommendedName>
</protein>
<dbReference type="InterPro" id="IPR036770">
    <property type="entry name" value="Ankyrin_rpt-contain_sf"/>
</dbReference>
<dbReference type="SMART" id="SM00225">
    <property type="entry name" value="BTB"/>
    <property type="match status" value="1"/>
</dbReference>